<evidence type="ECO:0000259" key="2">
    <source>
        <dbReference type="PROSITE" id="PS50994"/>
    </source>
</evidence>
<dbReference type="PROSITE" id="PS50994">
    <property type="entry name" value="INTEGRASE"/>
    <property type="match status" value="1"/>
</dbReference>
<keyword evidence="4" id="KW-1185">Reference proteome</keyword>
<dbReference type="PANTHER" id="PTHR42648:SF32">
    <property type="entry name" value="RIBONUCLEASE H-LIKE DOMAIN, GAG-PRE-INTEGRASE DOMAIN PROTEIN-RELATED"/>
    <property type="match status" value="1"/>
</dbReference>
<dbReference type="EMBL" id="BQNB010008750">
    <property type="protein sequence ID" value="GJS53797.1"/>
    <property type="molecule type" value="Genomic_DNA"/>
</dbReference>
<accession>A0ABQ4WLQ1</accession>
<dbReference type="InterPro" id="IPR054722">
    <property type="entry name" value="PolX-like_BBD"/>
</dbReference>
<dbReference type="Proteomes" id="UP001151760">
    <property type="component" value="Unassembled WGS sequence"/>
</dbReference>
<dbReference type="Gene3D" id="3.30.420.10">
    <property type="entry name" value="Ribonuclease H-like superfamily/Ribonuclease H"/>
    <property type="match status" value="1"/>
</dbReference>
<proteinExistence type="predicted"/>
<dbReference type="Pfam" id="PF22936">
    <property type="entry name" value="Pol_BBD"/>
    <property type="match status" value="1"/>
</dbReference>
<comment type="caution">
    <text evidence="3">The sequence shown here is derived from an EMBL/GenBank/DDBJ whole genome shotgun (WGS) entry which is preliminary data.</text>
</comment>
<sequence length="444" mass="50561">MSFVTSPSSTNEVNTAYGVSTANTQVSLASTQVSTTNTQVSTANLSDDTVYAFLASQPNGSQLVYEDLEQILKNGIEEMDLKWQLALLSMRTGAGFDWSYMTDDEVPTNMALMAISDSEQLRRTVNVEETSSKAMVAIDELGYFTPNLDLSYCGLEEFQQLEFEGYRPKSSKSVSKDISNEVRDSHDALLVEELVSDDKLEKKTIFPMFEDRMLDHKHRKTFGYYADCNYHQRERVVSGNNYTRIQVSDGLGPQRKLISLFYVQGYPQIEDQGYVDSGCSRHMTSNMSYLSDFKEFDRGYVTFRGGAKGGKITGKRTLKIADKCQVLLKVPRKNNMHNIDMKNIIPKESLTYLVAKATLDELMLWHRRLVVTDDYCIFTWVFFLPTKYETSGILKSFITEVENLVDKKVKIIRCDNGTEFKNRVMSEFCKKKGIKKEFSVARTP</sequence>
<dbReference type="SUPFAM" id="SSF53098">
    <property type="entry name" value="Ribonuclease H-like"/>
    <property type="match status" value="1"/>
</dbReference>
<reference evidence="3" key="2">
    <citation type="submission" date="2022-01" db="EMBL/GenBank/DDBJ databases">
        <authorList>
            <person name="Yamashiro T."/>
            <person name="Shiraishi A."/>
            <person name="Satake H."/>
            <person name="Nakayama K."/>
        </authorList>
    </citation>
    <scope>NUCLEOTIDE SEQUENCE</scope>
</reference>
<dbReference type="InterPro" id="IPR012337">
    <property type="entry name" value="RNaseH-like_sf"/>
</dbReference>
<dbReference type="InterPro" id="IPR001584">
    <property type="entry name" value="Integrase_cat-core"/>
</dbReference>
<name>A0ABQ4WLQ1_9ASTR</name>
<protein>
    <submittedName>
        <fullName evidence="3">Ribonuclease H-like domain-containing protein</fullName>
    </submittedName>
</protein>
<feature type="domain" description="Integrase catalytic" evidence="2">
    <location>
        <begin position="327"/>
        <end position="444"/>
    </location>
</feature>
<evidence type="ECO:0000313" key="4">
    <source>
        <dbReference type="Proteomes" id="UP001151760"/>
    </source>
</evidence>
<keyword evidence="1" id="KW-0645">Protease</keyword>
<organism evidence="3 4">
    <name type="scientific">Tanacetum coccineum</name>
    <dbReference type="NCBI Taxonomy" id="301880"/>
    <lineage>
        <taxon>Eukaryota</taxon>
        <taxon>Viridiplantae</taxon>
        <taxon>Streptophyta</taxon>
        <taxon>Embryophyta</taxon>
        <taxon>Tracheophyta</taxon>
        <taxon>Spermatophyta</taxon>
        <taxon>Magnoliopsida</taxon>
        <taxon>eudicotyledons</taxon>
        <taxon>Gunneridae</taxon>
        <taxon>Pentapetalae</taxon>
        <taxon>asterids</taxon>
        <taxon>campanulids</taxon>
        <taxon>Asterales</taxon>
        <taxon>Asteraceae</taxon>
        <taxon>Asteroideae</taxon>
        <taxon>Anthemideae</taxon>
        <taxon>Anthemidinae</taxon>
        <taxon>Tanacetum</taxon>
    </lineage>
</organism>
<evidence type="ECO:0000256" key="1">
    <source>
        <dbReference type="ARBA" id="ARBA00022670"/>
    </source>
</evidence>
<reference evidence="3" key="1">
    <citation type="journal article" date="2022" name="Int. J. Mol. Sci.">
        <title>Draft Genome of Tanacetum Coccineum: Genomic Comparison of Closely Related Tanacetum-Family Plants.</title>
        <authorList>
            <person name="Yamashiro T."/>
            <person name="Shiraishi A."/>
            <person name="Nakayama K."/>
            <person name="Satake H."/>
        </authorList>
    </citation>
    <scope>NUCLEOTIDE SEQUENCE</scope>
</reference>
<dbReference type="InterPro" id="IPR036397">
    <property type="entry name" value="RNaseH_sf"/>
</dbReference>
<evidence type="ECO:0000313" key="3">
    <source>
        <dbReference type="EMBL" id="GJS53797.1"/>
    </source>
</evidence>
<dbReference type="InterPro" id="IPR039537">
    <property type="entry name" value="Retrotran_Ty1/copia-like"/>
</dbReference>
<dbReference type="PANTHER" id="PTHR42648">
    <property type="entry name" value="TRANSPOSASE, PUTATIVE-RELATED"/>
    <property type="match status" value="1"/>
</dbReference>
<gene>
    <name evidence="3" type="ORF">Tco_0627159</name>
</gene>
<keyword evidence="1" id="KW-0378">Hydrolase</keyword>